<accession>A0A3M9XXV1</accession>
<keyword evidence="2" id="KW-0326">Glycosidase</keyword>
<evidence type="ECO:0000259" key="1">
    <source>
        <dbReference type="SMART" id="SM00986"/>
    </source>
</evidence>
<feature type="domain" description="Uracil-DNA glycosylase-like" evidence="1">
    <location>
        <begin position="10"/>
        <end position="168"/>
    </location>
</feature>
<dbReference type="AlphaFoldDB" id="A0A3M9XXV1"/>
<sequence>MTKTSSVGFPPAATRDAKFLILGSLPGQRSLERQQYYAQPRNAFWTLMGSLFGFDAGACYVDRLQSLNARGVALWDVCASAHRPGSLDQRIELSTVRPNEFERFFEMHPDITLICFNGATAASLYQRLVLPRLSVRAAAIASRRLPSTSPAHATLTFAQKQEKWRSVLAPFLE</sequence>
<dbReference type="EC" id="3.2.2.15" evidence="2"/>
<comment type="caution">
    <text evidence="2">The sequence shown here is derived from an EMBL/GenBank/DDBJ whole genome shotgun (WGS) entry which is preliminary data.</text>
</comment>
<reference evidence="2 3" key="1">
    <citation type="submission" date="2018-08" db="EMBL/GenBank/DDBJ databases">
        <title>Genome sequence of Methylocystis hirsuta CSC1, a methanotroph able to accumulate PHAs.</title>
        <authorList>
            <person name="Bordel S."/>
            <person name="Rodriguez E."/>
            <person name="Gancedo J."/>
            <person name="Munoz R."/>
        </authorList>
    </citation>
    <scope>NUCLEOTIDE SEQUENCE [LARGE SCALE GENOMIC DNA]</scope>
    <source>
        <strain evidence="2 3">CSC1</strain>
    </source>
</reference>
<dbReference type="InterPro" id="IPR005122">
    <property type="entry name" value="Uracil-DNA_glycosylase-like"/>
</dbReference>
<dbReference type="EMBL" id="QWDD01000001">
    <property type="protein sequence ID" value="RNJ51740.1"/>
    <property type="molecule type" value="Genomic_DNA"/>
</dbReference>
<dbReference type="CDD" id="cd10032">
    <property type="entry name" value="UDG-F6_HDG"/>
    <property type="match status" value="1"/>
</dbReference>
<dbReference type="Proteomes" id="UP000268623">
    <property type="component" value="Unassembled WGS sequence"/>
</dbReference>
<gene>
    <name evidence="2" type="ORF">D1O30_11580</name>
</gene>
<name>A0A3M9XXV1_9HYPH</name>
<dbReference type="Pfam" id="PF03167">
    <property type="entry name" value="UDG"/>
    <property type="match status" value="1"/>
</dbReference>
<dbReference type="InterPro" id="IPR026353">
    <property type="entry name" value="Hypoxan-DNA_Glyclase"/>
</dbReference>
<proteinExistence type="predicted"/>
<keyword evidence="2" id="KW-0378">Hydrolase</keyword>
<evidence type="ECO:0000313" key="2">
    <source>
        <dbReference type="EMBL" id="RNJ51740.1"/>
    </source>
</evidence>
<organism evidence="2 3">
    <name type="scientific">Methylocystis hirsuta</name>
    <dbReference type="NCBI Taxonomy" id="369798"/>
    <lineage>
        <taxon>Bacteria</taxon>
        <taxon>Pseudomonadati</taxon>
        <taxon>Pseudomonadota</taxon>
        <taxon>Alphaproteobacteria</taxon>
        <taxon>Hyphomicrobiales</taxon>
        <taxon>Methylocystaceae</taxon>
        <taxon>Methylocystis</taxon>
    </lineage>
</organism>
<dbReference type="SUPFAM" id="SSF52141">
    <property type="entry name" value="Uracil-DNA glycosylase-like"/>
    <property type="match status" value="1"/>
</dbReference>
<dbReference type="SMART" id="SM00987">
    <property type="entry name" value="UreE_C"/>
    <property type="match status" value="1"/>
</dbReference>
<dbReference type="NCBIfam" id="TIGR04274">
    <property type="entry name" value="hypoxanDNAglyco"/>
    <property type="match status" value="1"/>
</dbReference>
<dbReference type="GO" id="GO:0033958">
    <property type="term" value="F:DNA-deoxyinosine glycosylase activity"/>
    <property type="evidence" value="ECO:0007669"/>
    <property type="project" value="UniProtKB-EC"/>
</dbReference>
<dbReference type="InterPro" id="IPR036895">
    <property type="entry name" value="Uracil-DNA_glycosylase-like_sf"/>
</dbReference>
<keyword evidence="3" id="KW-1185">Reference proteome</keyword>
<evidence type="ECO:0000313" key="3">
    <source>
        <dbReference type="Proteomes" id="UP000268623"/>
    </source>
</evidence>
<dbReference type="SMART" id="SM00986">
    <property type="entry name" value="UDG"/>
    <property type="match status" value="1"/>
</dbReference>
<dbReference type="OrthoDB" id="9799921at2"/>
<dbReference type="Gene3D" id="3.40.470.10">
    <property type="entry name" value="Uracil-DNA glycosylase-like domain"/>
    <property type="match status" value="1"/>
</dbReference>
<protein>
    <submittedName>
        <fullName evidence="2">DNA-deoxyinosine glycosylase</fullName>
        <ecNumber evidence="2">3.2.2.15</ecNumber>
    </submittedName>
</protein>